<dbReference type="AlphaFoldDB" id="A0AAV9WWS4"/>
<feature type="compositionally biased region" description="Low complexity" evidence="1">
    <location>
        <begin position="97"/>
        <end position="106"/>
    </location>
</feature>
<feature type="region of interest" description="Disordered" evidence="1">
    <location>
        <begin position="61"/>
        <end position="114"/>
    </location>
</feature>
<protein>
    <submittedName>
        <fullName evidence="2">Uncharacterized protein</fullName>
    </submittedName>
</protein>
<evidence type="ECO:0000313" key="3">
    <source>
        <dbReference type="Proteomes" id="UP001365542"/>
    </source>
</evidence>
<feature type="compositionally biased region" description="Polar residues" evidence="1">
    <location>
        <begin position="61"/>
        <end position="83"/>
    </location>
</feature>
<evidence type="ECO:0000256" key="1">
    <source>
        <dbReference type="SAM" id="MobiDB-lite"/>
    </source>
</evidence>
<evidence type="ECO:0000313" key="2">
    <source>
        <dbReference type="EMBL" id="KAK6528769.1"/>
    </source>
</evidence>
<reference evidence="2 3" key="1">
    <citation type="submission" date="2019-10" db="EMBL/GenBank/DDBJ databases">
        <authorList>
            <person name="Palmer J.M."/>
        </authorList>
    </citation>
    <scope>NUCLEOTIDE SEQUENCE [LARGE SCALE GENOMIC DNA]</scope>
    <source>
        <strain evidence="2 3">TWF694</strain>
    </source>
</reference>
<comment type="caution">
    <text evidence="2">The sequence shown here is derived from an EMBL/GenBank/DDBJ whole genome shotgun (WGS) entry which is preliminary data.</text>
</comment>
<sequence length="126" mass="13836">MDTHTRMASSYQVLNTPVSAGPGVEYPPEFDVHHHLYQQQQQMQQLQQQQQQHNIFQSNGITPINTQIPTKTHASNVQNSQSPTTTMNGGLSGSGGSHTPTTPTTSAKKPPIGACMSCRKRKVLRK</sequence>
<name>A0AAV9WWS4_9PEZI</name>
<dbReference type="Proteomes" id="UP001365542">
    <property type="component" value="Unassembled WGS sequence"/>
</dbReference>
<proteinExistence type="predicted"/>
<organism evidence="2 3">
    <name type="scientific">Orbilia ellipsospora</name>
    <dbReference type="NCBI Taxonomy" id="2528407"/>
    <lineage>
        <taxon>Eukaryota</taxon>
        <taxon>Fungi</taxon>
        <taxon>Dikarya</taxon>
        <taxon>Ascomycota</taxon>
        <taxon>Pezizomycotina</taxon>
        <taxon>Orbiliomycetes</taxon>
        <taxon>Orbiliales</taxon>
        <taxon>Orbiliaceae</taxon>
        <taxon>Orbilia</taxon>
    </lineage>
</organism>
<gene>
    <name evidence="2" type="ORF">TWF694_004006</name>
</gene>
<dbReference type="EMBL" id="JAVHJO010000014">
    <property type="protein sequence ID" value="KAK6528769.1"/>
    <property type="molecule type" value="Genomic_DNA"/>
</dbReference>
<keyword evidence="3" id="KW-1185">Reference proteome</keyword>
<accession>A0AAV9WWS4</accession>